<dbReference type="OrthoDB" id="10248897at2759"/>
<dbReference type="EMBL" id="MU128954">
    <property type="protein sequence ID" value="KAF9515013.1"/>
    <property type="molecule type" value="Genomic_DNA"/>
</dbReference>
<dbReference type="InterPro" id="IPR023139">
    <property type="entry name" value="PBDC1-like_dom_sf"/>
</dbReference>
<dbReference type="AlphaFoldDB" id="A0A9P6AZQ8"/>
<evidence type="ECO:0000313" key="2">
    <source>
        <dbReference type="EMBL" id="KAF9515013.1"/>
    </source>
</evidence>
<reference evidence="2" key="1">
    <citation type="journal article" date="2020" name="Nat. Commun.">
        <title>Large-scale genome sequencing of mycorrhizal fungi provides insights into the early evolution of symbiotic traits.</title>
        <authorList>
            <person name="Miyauchi S."/>
            <person name="Kiss E."/>
            <person name="Kuo A."/>
            <person name="Drula E."/>
            <person name="Kohler A."/>
            <person name="Sanchez-Garcia M."/>
            <person name="Morin E."/>
            <person name="Andreopoulos B."/>
            <person name="Barry K.W."/>
            <person name="Bonito G."/>
            <person name="Buee M."/>
            <person name="Carver A."/>
            <person name="Chen C."/>
            <person name="Cichocki N."/>
            <person name="Clum A."/>
            <person name="Culley D."/>
            <person name="Crous P.W."/>
            <person name="Fauchery L."/>
            <person name="Girlanda M."/>
            <person name="Hayes R.D."/>
            <person name="Keri Z."/>
            <person name="LaButti K."/>
            <person name="Lipzen A."/>
            <person name="Lombard V."/>
            <person name="Magnuson J."/>
            <person name="Maillard F."/>
            <person name="Murat C."/>
            <person name="Nolan M."/>
            <person name="Ohm R.A."/>
            <person name="Pangilinan J."/>
            <person name="Pereira M.F."/>
            <person name="Perotto S."/>
            <person name="Peter M."/>
            <person name="Pfister S."/>
            <person name="Riley R."/>
            <person name="Sitrit Y."/>
            <person name="Stielow J.B."/>
            <person name="Szollosi G."/>
            <person name="Zifcakova L."/>
            <person name="Stursova M."/>
            <person name="Spatafora J.W."/>
            <person name="Tedersoo L."/>
            <person name="Vaario L.M."/>
            <person name="Yamada A."/>
            <person name="Yan M."/>
            <person name="Wang P."/>
            <person name="Xu J."/>
            <person name="Bruns T."/>
            <person name="Baldrian P."/>
            <person name="Vilgalys R."/>
            <person name="Dunand C."/>
            <person name="Henrissat B."/>
            <person name="Grigoriev I.V."/>
            <person name="Hibbett D."/>
            <person name="Nagy L.G."/>
            <person name="Martin F.M."/>
        </authorList>
    </citation>
    <scope>NUCLEOTIDE SEQUENCE</scope>
    <source>
        <strain evidence="2">UP504</strain>
    </source>
</reference>
<dbReference type="PANTHER" id="PTHR13410">
    <property type="entry name" value="PROTEIN PBDC1"/>
    <property type="match status" value="1"/>
</dbReference>
<organism evidence="2 3">
    <name type="scientific">Hydnum rufescens UP504</name>
    <dbReference type="NCBI Taxonomy" id="1448309"/>
    <lineage>
        <taxon>Eukaryota</taxon>
        <taxon>Fungi</taxon>
        <taxon>Dikarya</taxon>
        <taxon>Basidiomycota</taxon>
        <taxon>Agaricomycotina</taxon>
        <taxon>Agaricomycetes</taxon>
        <taxon>Cantharellales</taxon>
        <taxon>Hydnaceae</taxon>
        <taxon>Hydnum</taxon>
    </lineage>
</organism>
<dbReference type="GO" id="GO:0005737">
    <property type="term" value="C:cytoplasm"/>
    <property type="evidence" value="ECO:0007669"/>
    <property type="project" value="TreeGrafter"/>
</dbReference>
<dbReference type="Pfam" id="PF04669">
    <property type="entry name" value="PBDC1"/>
    <property type="match status" value="1"/>
</dbReference>
<dbReference type="PANTHER" id="PTHR13410:SF9">
    <property type="entry name" value="PROTEIN PBDC1"/>
    <property type="match status" value="1"/>
</dbReference>
<feature type="domain" description="Polysaccharide biosynthesis" evidence="1">
    <location>
        <begin position="20"/>
        <end position="149"/>
    </location>
</feature>
<dbReference type="Gene3D" id="1.10.3560.10">
    <property type="entry name" value="yst0336 like domain"/>
    <property type="match status" value="1"/>
</dbReference>
<protein>
    <recommendedName>
        <fullName evidence="1">Polysaccharide biosynthesis domain-containing protein</fullName>
    </recommendedName>
</protein>
<accession>A0A9P6AZQ8</accession>
<gene>
    <name evidence="2" type="ORF">BS47DRAFT_820848</name>
</gene>
<dbReference type="InterPro" id="IPR021148">
    <property type="entry name" value="Polysacc_synth_dom"/>
</dbReference>
<comment type="caution">
    <text evidence="2">The sequence shown here is derived from an EMBL/GenBank/DDBJ whole genome shotgun (WGS) entry which is preliminary data.</text>
</comment>
<dbReference type="Proteomes" id="UP000886523">
    <property type="component" value="Unassembled WGS sequence"/>
</dbReference>
<sequence>MSILPVNKFDPNKAENHEDIEKQFAVVAVKHAQIYWGLLEKINPRLIRLTQIDDEIFADFQSQFPELFYNTETLAVIDEDNMKNARNKARWRNFIQAYQQKVQDYNFGSLLRTNSRGEYGEENTIFVTRMQFLAVEIARNRLGLNDEAHANAKAEK</sequence>
<keyword evidence="3" id="KW-1185">Reference proteome</keyword>
<dbReference type="InterPro" id="IPR008476">
    <property type="entry name" value="PBDC1_metazoa/fungi"/>
</dbReference>
<evidence type="ECO:0000259" key="1">
    <source>
        <dbReference type="Pfam" id="PF04669"/>
    </source>
</evidence>
<evidence type="ECO:0000313" key="3">
    <source>
        <dbReference type="Proteomes" id="UP000886523"/>
    </source>
</evidence>
<name>A0A9P6AZQ8_9AGAM</name>
<proteinExistence type="predicted"/>